<evidence type="ECO:0000313" key="2">
    <source>
        <dbReference type="Proteomes" id="UP000053800"/>
    </source>
</evidence>
<gene>
    <name evidence="1" type="ORF">I314_01077</name>
</gene>
<name>A0ABR5BHN6_CRYGA</name>
<organism evidence="1 2">
    <name type="scientific">Cryptococcus bacillisporus CA1873</name>
    <dbReference type="NCBI Taxonomy" id="1296111"/>
    <lineage>
        <taxon>Eukaryota</taxon>
        <taxon>Fungi</taxon>
        <taxon>Dikarya</taxon>
        <taxon>Basidiomycota</taxon>
        <taxon>Agaricomycotina</taxon>
        <taxon>Tremellomycetes</taxon>
        <taxon>Tremellales</taxon>
        <taxon>Cryptococcaceae</taxon>
        <taxon>Cryptococcus</taxon>
        <taxon>Cryptococcus gattii species complex</taxon>
    </lineage>
</organism>
<evidence type="ECO:0000313" key="1">
    <source>
        <dbReference type="EMBL" id="KIR68654.1"/>
    </source>
</evidence>
<proteinExistence type="predicted"/>
<keyword evidence="2" id="KW-1185">Reference proteome</keyword>
<sequence>TRRKSKGASFLLLQVNQGDRCICAYAYMQTHKTADRPAAADDGPSDPMIDSRKPTARTLNIIVRCIWHHLVP</sequence>
<accession>A0ABR5BHN6</accession>
<feature type="non-terminal residue" evidence="1">
    <location>
        <position position="72"/>
    </location>
</feature>
<protein>
    <submittedName>
        <fullName evidence="1">Uncharacterized protein</fullName>
    </submittedName>
</protein>
<reference evidence="1 2" key="1">
    <citation type="submission" date="2015-01" db="EMBL/GenBank/DDBJ databases">
        <title>The Genome Sequence of Cryptococcus gattii CA1873.</title>
        <authorList>
            <consortium name="The Broad Institute Genomics Platform"/>
            <person name="Cuomo C."/>
            <person name="Litvintseva A."/>
            <person name="Chen Y."/>
            <person name="Heitman J."/>
            <person name="Sun S."/>
            <person name="Springer D."/>
            <person name="Dromer F."/>
            <person name="Young S."/>
            <person name="Zeng Q."/>
            <person name="Gargeya S."/>
            <person name="Abouelleil A."/>
            <person name="Alvarado L."/>
            <person name="Chapman S.B."/>
            <person name="Gainer-Dewar J."/>
            <person name="Goldberg J."/>
            <person name="Griggs A."/>
            <person name="Gujja S."/>
            <person name="Hansen M."/>
            <person name="Howarth C."/>
            <person name="Imamovic A."/>
            <person name="Larimer J."/>
            <person name="Murphy C."/>
            <person name="Naylor J."/>
            <person name="Pearson M."/>
            <person name="Priest M."/>
            <person name="Roberts A."/>
            <person name="Saif S."/>
            <person name="Shea T."/>
            <person name="Sykes S."/>
            <person name="Wortman J."/>
            <person name="Nusbaum C."/>
            <person name="Birren B."/>
        </authorList>
    </citation>
    <scope>NUCLEOTIDE SEQUENCE [LARGE SCALE GENOMIC DNA]</scope>
    <source>
        <strain evidence="1 2">CA1873</strain>
    </source>
</reference>
<dbReference type="Proteomes" id="UP000053800">
    <property type="component" value="Unassembled WGS sequence"/>
</dbReference>
<dbReference type="EMBL" id="KN848890">
    <property type="protein sequence ID" value="KIR68654.1"/>
    <property type="molecule type" value="Genomic_DNA"/>
</dbReference>